<evidence type="ECO:0000259" key="2">
    <source>
        <dbReference type="Pfam" id="PF06251"/>
    </source>
</evidence>
<organism evidence="4 5">
    <name type="scientific">Scandinavium lactucae</name>
    <dbReference type="NCBI Taxonomy" id="3095028"/>
    <lineage>
        <taxon>Bacteria</taxon>
        <taxon>Pseudomonadati</taxon>
        <taxon>Pseudomonadota</taxon>
        <taxon>Gammaproteobacteria</taxon>
        <taxon>Enterobacterales</taxon>
        <taxon>Enterobacteriaceae</taxon>
        <taxon>Scandinavium</taxon>
    </lineage>
</organism>
<dbReference type="EMBL" id="JAWXRC010000021">
    <property type="protein sequence ID" value="MDX6031031.1"/>
    <property type="molecule type" value="Genomic_DNA"/>
</dbReference>
<evidence type="ECO:0000313" key="4">
    <source>
        <dbReference type="EMBL" id="MDX6031031.1"/>
    </source>
</evidence>
<comment type="caution">
    <text evidence="4">The sequence shown here is derived from an EMBL/GenBank/DDBJ whole genome shotgun (WGS) entry which is preliminary data.</text>
</comment>
<name>A0AAJ2VSI0_9ENTR</name>
<evidence type="ECO:0000256" key="1">
    <source>
        <dbReference type="SAM" id="SignalP"/>
    </source>
</evidence>
<protein>
    <submittedName>
        <fullName evidence="4">Capsule biosynthesis GfcC D2 domain-containing protein</fullName>
    </submittedName>
</protein>
<evidence type="ECO:0000259" key="3">
    <source>
        <dbReference type="Pfam" id="PF20616"/>
    </source>
</evidence>
<feature type="domain" description="Capsule biosynthesis GfcC-like N-terminal" evidence="3">
    <location>
        <begin position="20"/>
        <end position="142"/>
    </location>
</feature>
<evidence type="ECO:0000313" key="5">
    <source>
        <dbReference type="Proteomes" id="UP001282336"/>
    </source>
</evidence>
<reference evidence="4" key="1">
    <citation type="submission" date="2023-11" db="EMBL/GenBank/DDBJ databases">
        <title>Scandinavium wanjuensis sp. nov., isolated from lettuce South Korea.</title>
        <authorList>
            <person name="Park J."/>
            <person name="Park S."/>
            <person name="Oh K.K."/>
            <person name="Cho G.S."/>
            <person name="Franz C.M.A.P."/>
        </authorList>
    </citation>
    <scope>NUCLEOTIDE SEQUENCE</scope>
    <source>
        <strain evidence="4">V105_12</strain>
    </source>
</reference>
<dbReference type="Gene3D" id="3.10.560.10">
    <property type="entry name" value="Outer membrane lipoprotein wza domain like"/>
    <property type="match status" value="1"/>
</dbReference>
<gene>
    <name evidence="4" type="ORF">SIL20_05845</name>
</gene>
<sequence length="245" mass="26397">MTIRTLAAVMALFISSLALAAGTVDVYINGATQAKTLTDAAHLADLVGQPRLANSWWPGAVIAEKQATVVAQQQKKELLAQLAALAAEEDGDDAAAINAVQQQLQALNVTGRQFVSLDPDRVRLGRRANPPLEGHYSLWVGKPPSTVRVFGLVSRPGSVAFTPGKPVADYLDEMSLLSGADRSDAWIVYPDGRTEKAPVAYWNKRHVEPMPGSIIFVGFADSLWTKKYADLNAALLRALAQRIPE</sequence>
<keyword evidence="1" id="KW-0732">Signal</keyword>
<dbReference type="InterPro" id="IPR046459">
    <property type="entry name" value="Caps_syn_GfcC_N"/>
</dbReference>
<accession>A0AAJ2VSI0</accession>
<feature type="signal peptide" evidence="1">
    <location>
        <begin position="1"/>
        <end position="20"/>
    </location>
</feature>
<feature type="chain" id="PRO_5042525948" evidence="1">
    <location>
        <begin position="21"/>
        <end position="245"/>
    </location>
</feature>
<dbReference type="AlphaFoldDB" id="A0AAJ2VSI0"/>
<dbReference type="Gene3D" id="3.10.20.700">
    <property type="match status" value="1"/>
</dbReference>
<dbReference type="Proteomes" id="UP001282336">
    <property type="component" value="Unassembled WGS sequence"/>
</dbReference>
<dbReference type="InterPro" id="IPR010425">
    <property type="entry name" value="Caps_synth_GfcC-like_C"/>
</dbReference>
<proteinExistence type="predicted"/>
<dbReference type="RefSeq" id="WP_319627618.1">
    <property type="nucleotide sequence ID" value="NZ_JAWXRB010000039.1"/>
</dbReference>
<feature type="domain" description="Capsule biosynthesis GfcC-like C-terminal" evidence="2">
    <location>
        <begin position="156"/>
        <end position="244"/>
    </location>
</feature>
<dbReference type="Pfam" id="PF06251">
    <property type="entry name" value="Caps_syn_GfcC_C"/>
    <property type="match status" value="1"/>
</dbReference>
<dbReference type="Pfam" id="PF20616">
    <property type="entry name" value="Caps_syn_GfcC_N"/>
    <property type="match status" value="1"/>
</dbReference>